<dbReference type="GO" id="GO:0008797">
    <property type="term" value="F:aspartate ammonia-lyase activity"/>
    <property type="evidence" value="ECO:0007669"/>
    <property type="project" value="UniProtKB-EC"/>
</dbReference>
<dbReference type="InterPro" id="IPR018951">
    <property type="entry name" value="Fumarase_C_C"/>
</dbReference>
<dbReference type="RefSeq" id="WP_201328395.1">
    <property type="nucleotide sequence ID" value="NZ_AP017470.1"/>
</dbReference>
<evidence type="ECO:0000313" key="5">
    <source>
        <dbReference type="Proteomes" id="UP000595564"/>
    </source>
</evidence>
<dbReference type="EMBL" id="AP017470">
    <property type="protein sequence ID" value="BBB32056.1"/>
    <property type="molecule type" value="Genomic_DNA"/>
</dbReference>
<keyword evidence="5" id="KW-1185">Reference proteome</keyword>
<dbReference type="InterPro" id="IPR020557">
    <property type="entry name" value="Fumarate_lyase_CS"/>
</dbReference>
<dbReference type="PRINTS" id="PR00145">
    <property type="entry name" value="ARGSUCLYASE"/>
</dbReference>
<protein>
    <submittedName>
        <fullName evidence="4">Aspartate ammonia-lyase</fullName>
        <ecNumber evidence="4">4.3.1.1</ecNumber>
    </submittedName>
</protein>
<dbReference type="Gene3D" id="1.20.200.10">
    <property type="entry name" value="Fumarase/aspartase (Central domain)"/>
    <property type="match status" value="1"/>
</dbReference>
<dbReference type="Proteomes" id="UP000595564">
    <property type="component" value="Chromosome"/>
</dbReference>
<reference evidence="4 5" key="1">
    <citation type="journal article" date="2012" name="Extremophiles">
        <title>Thermotomaculum hydrothermale gen. nov., sp. nov., a novel heterotrophic thermophile within the phylum Acidobacteria from a deep-sea hydrothermal vent chimney in the Southern Okinawa Trough.</title>
        <authorList>
            <person name="Izumi H."/>
            <person name="Nunoura T."/>
            <person name="Miyazaki M."/>
            <person name="Mino S."/>
            <person name="Toki T."/>
            <person name="Takai K."/>
            <person name="Sako Y."/>
            <person name="Sawabe T."/>
            <person name="Nakagawa S."/>
        </authorList>
    </citation>
    <scope>NUCLEOTIDE SEQUENCE [LARGE SCALE GENOMIC DNA]</scope>
    <source>
        <strain evidence="4 5">AC55</strain>
    </source>
</reference>
<evidence type="ECO:0000259" key="2">
    <source>
        <dbReference type="Pfam" id="PF00206"/>
    </source>
</evidence>
<dbReference type="GO" id="GO:0005829">
    <property type="term" value="C:cytosol"/>
    <property type="evidence" value="ECO:0007669"/>
    <property type="project" value="TreeGrafter"/>
</dbReference>
<dbReference type="InterPro" id="IPR008948">
    <property type="entry name" value="L-Aspartase-like"/>
</dbReference>
<dbReference type="Gene3D" id="1.10.40.30">
    <property type="entry name" value="Fumarase/aspartase (C-terminal domain)"/>
    <property type="match status" value="1"/>
</dbReference>
<dbReference type="KEGG" id="thyd:TTHT_0465"/>
<organism evidence="4 5">
    <name type="scientific">Thermotomaculum hydrothermale</name>
    <dbReference type="NCBI Taxonomy" id="981385"/>
    <lineage>
        <taxon>Bacteria</taxon>
        <taxon>Pseudomonadati</taxon>
        <taxon>Acidobacteriota</taxon>
        <taxon>Holophagae</taxon>
        <taxon>Thermotomaculales</taxon>
        <taxon>Thermotomaculaceae</taxon>
        <taxon>Thermotomaculum</taxon>
    </lineage>
</organism>
<keyword evidence="1 4" id="KW-0456">Lyase</keyword>
<dbReference type="InterPro" id="IPR000362">
    <property type="entry name" value="Fumarate_lyase_fam"/>
</dbReference>
<evidence type="ECO:0000313" key="4">
    <source>
        <dbReference type="EMBL" id="BBB32056.1"/>
    </source>
</evidence>
<dbReference type="PANTHER" id="PTHR42696">
    <property type="entry name" value="ASPARTATE AMMONIA-LYASE"/>
    <property type="match status" value="1"/>
</dbReference>
<dbReference type="EC" id="4.3.1.1" evidence="4"/>
<dbReference type="PANTHER" id="PTHR42696:SF2">
    <property type="entry name" value="ASPARTATE AMMONIA-LYASE"/>
    <property type="match status" value="1"/>
</dbReference>
<feature type="domain" description="Fumarase C C-terminal" evidence="3">
    <location>
        <begin position="382"/>
        <end position="431"/>
    </location>
</feature>
<gene>
    <name evidence="4" type="ORF">TTHT_0465</name>
</gene>
<dbReference type="Pfam" id="PF10415">
    <property type="entry name" value="FumaraseC_C"/>
    <property type="match status" value="1"/>
</dbReference>
<name>A0A7R6SY05_9BACT</name>
<dbReference type="InterPro" id="IPR051546">
    <property type="entry name" value="Aspartate_Ammonia-Lyase"/>
</dbReference>
<accession>A0A7R6SY05</accession>
<dbReference type="GO" id="GO:0006531">
    <property type="term" value="P:aspartate metabolic process"/>
    <property type="evidence" value="ECO:0007669"/>
    <property type="project" value="TreeGrafter"/>
</dbReference>
<dbReference type="InterPro" id="IPR024083">
    <property type="entry name" value="Fumarase/histidase_N"/>
</dbReference>
<proteinExistence type="predicted"/>
<evidence type="ECO:0000256" key="1">
    <source>
        <dbReference type="ARBA" id="ARBA00023239"/>
    </source>
</evidence>
<dbReference type="Pfam" id="PF00206">
    <property type="entry name" value="Lyase_1"/>
    <property type="match status" value="1"/>
</dbReference>
<dbReference type="PROSITE" id="PS00163">
    <property type="entry name" value="FUMARATE_LYASES"/>
    <property type="match status" value="1"/>
</dbReference>
<dbReference type="AlphaFoldDB" id="A0A7R6SY05"/>
<evidence type="ECO:0000259" key="3">
    <source>
        <dbReference type="Pfam" id="PF10415"/>
    </source>
</evidence>
<dbReference type="Gene3D" id="1.10.275.10">
    <property type="entry name" value="Fumarase/aspartase (N-terminal domain)"/>
    <property type="match status" value="1"/>
</dbReference>
<dbReference type="GO" id="GO:0006099">
    <property type="term" value="P:tricarboxylic acid cycle"/>
    <property type="evidence" value="ECO:0007669"/>
    <property type="project" value="InterPro"/>
</dbReference>
<dbReference type="PRINTS" id="PR00149">
    <property type="entry name" value="FUMRATELYASE"/>
</dbReference>
<feature type="domain" description="Fumarate lyase N-terminal" evidence="2">
    <location>
        <begin position="35"/>
        <end position="313"/>
    </location>
</feature>
<dbReference type="SUPFAM" id="SSF48557">
    <property type="entry name" value="L-aspartase-like"/>
    <property type="match status" value="1"/>
</dbReference>
<dbReference type="InterPro" id="IPR022761">
    <property type="entry name" value="Fumarate_lyase_N"/>
</dbReference>
<sequence length="435" mass="48917">MERDFYKETKKAKENFPVYFAFPPGEFIQSIFEVKLAALRVNYSLNFIEREIFEPMEEACFKGIEGEFNRFFPSLIQGGAGTSLNMAANEAIAFYVKEKYGKVVSLYDKVNLHQSTNDVIPSAVKITCMKLSRKLENSVLMLLNSLEKRERDFDGLVKPGLTQMQFAVPITLGREFSAYSSAISRDRWRVSKIIERLKELNIGGTAIGTGFKAPKKYIFSVINELRKITGLPVARAENLIDATQNLDVYVEVSGILTALSVNLFKIAGDLRFLSCSHINQIILKEVQAGSSIMPGKVNPVLPEFVQSCAIKVQSNHVAIQTACSNGNLELNPFLPLIAHSLFESFKLLTVSCEKLKYCIDTLQPNIEEFEKIKYNDFVVLYALSTIIGYEKAKNVFENAKEKEISVYKFAIENGIVSKKELDEALTPENLLKLGF</sequence>